<dbReference type="GO" id="GO:0008092">
    <property type="term" value="F:cytoskeletal protein binding"/>
    <property type="evidence" value="ECO:0007669"/>
    <property type="project" value="InterPro"/>
</dbReference>
<evidence type="ECO:0000259" key="3">
    <source>
        <dbReference type="Pfam" id="PF03983"/>
    </source>
</evidence>
<dbReference type="Gene3D" id="2.30.30.700">
    <property type="entry name" value="SLA1 homology domain 1"/>
    <property type="match status" value="1"/>
</dbReference>
<dbReference type="GO" id="GO:0030674">
    <property type="term" value="F:protein-macromolecule adaptor activity"/>
    <property type="evidence" value="ECO:0007669"/>
    <property type="project" value="InterPro"/>
</dbReference>
<dbReference type="Pfam" id="PF03983">
    <property type="entry name" value="SHD1"/>
    <property type="match status" value="1"/>
</dbReference>
<evidence type="ECO:0000313" key="5">
    <source>
        <dbReference type="Proteomes" id="UP000322699"/>
    </source>
</evidence>
<evidence type="ECO:0000256" key="2">
    <source>
        <dbReference type="SAM" id="SignalP"/>
    </source>
</evidence>
<feature type="domain" description="SLA1 homology" evidence="3">
    <location>
        <begin position="23"/>
        <end position="78"/>
    </location>
</feature>
<reference evidence="4 5" key="1">
    <citation type="submission" date="2019-08" db="EMBL/GenBank/DDBJ databases">
        <title>Deep-cultivation of Planctomycetes and their phenomic and genomic characterization uncovers novel biology.</title>
        <authorList>
            <person name="Wiegand S."/>
            <person name="Jogler M."/>
            <person name="Boedeker C."/>
            <person name="Pinto D."/>
            <person name="Vollmers J."/>
            <person name="Rivas-Marin E."/>
            <person name="Kohn T."/>
            <person name="Peeters S.H."/>
            <person name="Heuer A."/>
            <person name="Rast P."/>
            <person name="Oberbeckmann S."/>
            <person name="Bunk B."/>
            <person name="Jeske O."/>
            <person name="Meyerdierks A."/>
            <person name="Storesund J.E."/>
            <person name="Kallscheuer N."/>
            <person name="Luecker S."/>
            <person name="Lage O.M."/>
            <person name="Pohl T."/>
            <person name="Merkel B.J."/>
            <person name="Hornburger P."/>
            <person name="Mueller R.-W."/>
            <person name="Bruemmer F."/>
            <person name="Labrenz M."/>
            <person name="Spormann A.M."/>
            <person name="Op Den Camp H."/>
            <person name="Overmann J."/>
            <person name="Amann R."/>
            <person name="Jetten M.S.M."/>
            <person name="Mascher T."/>
            <person name="Medema M.H."/>
            <person name="Devos D.P."/>
            <person name="Kaster A.-K."/>
            <person name="Ovreas L."/>
            <person name="Rohde M."/>
            <person name="Galperin M.Y."/>
            <person name="Jogler C."/>
        </authorList>
    </citation>
    <scope>NUCLEOTIDE SEQUENCE [LARGE SCALE GENOMIC DNA]</scope>
    <source>
        <strain evidence="4 5">LF1</strain>
    </source>
</reference>
<dbReference type="OrthoDB" id="251024at2"/>
<evidence type="ECO:0000313" key="4">
    <source>
        <dbReference type="EMBL" id="KAA1262348.1"/>
    </source>
</evidence>
<dbReference type="RefSeq" id="WP_068259721.1">
    <property type="nucleotide sequence ID" value="NZ_LWSK01000011.1"/>
</dbReference>
<organism evidence="4 5">
    <name type="scientific">Rubripirellula obstinata</name>
    <dbReference type="NCBI Taxonomy" id="406547"/>
    <lineage>
        <taxon>Bacteria</taxon>
        <taxon>Pseudomonadati</taxon>
        <taxon>Planctomycetota</taxon>
        <taxon>Planctomycetia</taxon>
        <taxon>Pirellulales</taxon>
        <taxon>Pirellulaceae</taxon>
        <taxon>Rubripirellula</taxon>
    </lineage>
</organism>
<keyword evidence="1" id="KW-0853">WD repeat</keyword>
<accession>A0A5B1CMV8</accession>
<dbReference type="SUPFAM" id="SSF50978">
    <property type="entry name" value="WD40 repeat-like"/>
    <property type="match status" value="1"/>
</dbReference>
<proteinExistence type="predicted"/>
<dbReference type="PANTHER" id="PTHR19879:SF9">
    <property type="entry name" value="TRANSCRIPTION INITIATION FACTOR TFIID SUBUNIT 5"/>
    <property type="match status" value="1"/>
</dbReference>
<keyword evidence="5" id="KW-1185">Reference proteome</keyword>
<dbReference type="GO" id="GO:0043130">
    <property type="term" value="F:ubiquitin binding"/>
    <property type="evidence" value="ECO:0007669"/>
    <property type="project" value="InterPro"/>
</dbReference>
<dbReference type="Gene3D" id="2.130.10.10">
    <property type="entry name" value="YVTN repeat-like/Quinoprotein amine dehydrogenase"/>
    <property type="match status" value="2"/>
</dbReference>
<gene>
    <name evidence="4" type="ORF">LF1_49120</name>
</gene>
<feature type="repeat" description="WD" evidence="1">
    <location>
        <begin position="174"/>
        <end position="197"/>
    </location>
</feature>
<dbReference type="Proteomes" id="UP000322699">
    <property type="component" value="Unassembled WGS sequence"/>
</dbReference>
<dbReference type="InterPro" id="IPR001680">
    <property type="entry name" value="WD40_rpt"/>
</dbReference>
<dbReference type="SMART" id="SM00320">
    <property type="entry name" value="WD40"/>
    <property type="match status" value="5"/>
</dbReference>
<dbReference type="PROSITE" id="PS50082">
    <property type="entry name" value="WD_REPEATS_2"/>
    <property type="match status" value="1"/>
</dbReference>
<protein>
    <submittedName>
        <fullName evidence="4">WD domain, G-beta repeat</fullName>
    </submittedName>
</protein>
<keyword evidence="2" id="KW-0732">Signal</keyword>
<evidence type="ECO:0000256" key="1">
    <source>
        <dbReference type="PROSITE-ProRule" id="PRU00221"/>
    </source>
</evidence>
<dbReference type="AlphaFoldDB" id="A0A5B1CMV8"/>
<sequence length="418" mass="45138" precursor="true">MNGYPGLRVVLSSLAFLIGIAASATARNWSDRTGNYNVEAELVTVRDEKAYLEKTDGQITKVPLKLLSDDDLQFIASLPQYESQVKPLLSKDNSRSKAAAKTKTSTQMATIEVDAPSDSGSIRQFRSQRWGYKGLVFSSDGGYLFTLGNDNVTVMDVNASTQVVYQIGSGNREALAMSPDGNRLFAGSFDGSVLVWQYDGRGNLKPENEFSIPHGPVKCISVSPDNKHAISLHSSGIACLWEIDSGEVVGRFDGFSFHSAVDAMFSKRGGQAMVSDGRVAALIDVSSRKFIQQMPLASGIGQFVAFAPDGSSISAGRSYDIQTFATQRTSQPTISDGNEIAWSADYSPGGRLLVSGGRQKVMLWNVKSGMQVQKFDMGDSGYVKHVAFSPDGIHFAAIGAPLGKLVEVFRLPDEERGR</sequence>
<dbReference type="Pfam" id="PF00400">
    <property type="entry name" value="WD40"/>
    <property type="match status" value="2"/>
</dbReference>
<dbReference type="GO" id="GO:0042802">
    <property type="term" value="F:identical protein binding"/>
    <property type="evidence" value="ECO:0007669"/>
    <property type="project" value="InterPro"/>
</dbReference>
<comment type="caution">
    <text evidence="4">The sequence shown here is derived from an EMBL/GenBank/DDBJ whole genome shotgun (WGS) entry which is preliminary data.</text>
</comment>
<dbReference type="InterPro" id="IPR015943">
    <property type="entry name" value="WD40/YVTN_repeat-like_dom_sf"/>
</dbReference>
<name>A0A5B1CMV8_9BACT</name>
<dbReference type="InterPro" id="IPR007131">
    <property type="entry name" value="SHD1"/>
</dbReference>
<feature type="signal peptide" evidence="2">
    <location>
        <begin position="1"/>
        <end position="26"/>
    </location>
</feature>
<dbReference type="EMBL" id="VRLW01000001">
    <property type="protein sequence ID" value="KAA1262348.1"/>
    <property type="molecule type" value="Genomic_DNA"/>
</dbReference>
<dbReference type="InterPro" id="IPR036322">
    <property type="entry name" value="WD40_repeat_dom_sf"/>
</dbReference>
<dbReference type="PANTHER" id="PTHR19879">
    <property type="entry name" value="TRANSCRIPTION INITIATION FACTOR TFIID"/>
    <property type="match status" value="1"/>
</dbReference>
<feature type="chain" id="PRO_5022862302" evidence="2">
    <location>
        <begin position="27"/>
        <end position="418"/>
    </location>
</feature>